<gene>
    <name evidence="5" type="primary">hpt</name>
    <name evidence="7" type="ORF">J3E07_001187</name>
</gene>
<dbReference type="Pfam" id="PF00156">
    <property type="entry name" value="Pribosyltran"/>
    <property type="match status" value="1"/>
</dbReference>
<comment type="catalytic activity">
    <reaction evidence="5">
        <text>GMP + diphosphate = guanine + 5-phospho-alpha-D-ribose 1-diphosphate</text>
        <dbReference type="Rhea" id="RHEA:25424"/>
        <dbReference type="ChEBI" id="CHEBI:16235"/>
        <dbReference type="ChEBI" id="CHEBI:33019"/>
        <dbReference type="ChEBI" id="CHEBI:58017"/>
        <dbReference type="ChEBI" id="CHEBI:58115"/>
    </reaction>
</comment>
<keyword evidence="1 5" id="KW-0963">Cytoplasm</keyword>
<dbReference type="NCBIfam" id="NF040646">
    <property type="entry name" value="HPT_Archaea"/>
    <property type="match status" value="1"/>
</dbReference>
<comment type="subunit">
    <text evidence="5">Homodimer.</text>
</comment>
<dbReference type="NCBIfam" id="NF002635">
    <property type="entry name" value="PRK02304.1-4"/>
    <property type="match status" value="1"/>
</dbReference>
<dbReference type="InterPro" id="IPR050118">
    <property type="entry name" value="Pur/Pyrimidine_PRTase"/>
</dbReference>
<organism evidence="7 8">
    <name type="scientific">Methanococcus voltae</name>
    <dbReference type="NCBI Taxonomy" id="2188"/>
    <lineage>
        <taxon>Archaea</taxon>
        <taxon>Methanobacteriati</taxon>
        <taxon>Methanobacteriota</taxon>
        <taxon>Methanomada group</taxon>
        <taxon>Methanococci</taxon>
        <taxon>Methanococcales</taxon>
        <taxon>Methanococcaceae</taxon>
        <taxon>Methanococcus</taxon>
    </lineage>
</organism>
<dbReference type="GO" id="GO:0006166">
    <property type="term" value="P:purine ribonucleoside salvage"/>
    <property type="evidence" value="ECO:0007669"/>
    <property type="project" value="UniProtKB-KW"/>
</dbReference>
<dbReference type="GO" id="GO:0004422">
    <property type="term" value="F:hypoxanthine phosphoribosyltransferase activity"/>
    <property type="evidence" value="ECO:0007669"/>
    <property type="project" value="UniProtKB-UniRule"/>
</dbReference>
<dbReference type="AlphaFoldDB" id="A0A8J7USK9"/>
<evidence type="ECO:0000256" key="2">
    <source>
        <dbReference type="ARBA" id="ARBA00022676"/>
    </source>
</evidence>
<dbReference type="InterPro" id="IPR029057">
    <property type="entry name" value="PRTase-like"/>
</dbReference>
<dbReference type="InterPro" id="IPR026597">
    <property type="entry name" value="HGPRTase-like"/>
</dbReference>
<protein>
    <recommendedName>
        <fullName evidence="5">Hypoxanthine/guanine phosphoribosyltransferase</fullName>
        <shortName evidence="5">HGPRTase</shortName>
        <ecNumber evidence="5">2.4.2.8</ecNumber>
    </recommendedName>
</protein>
<dbReference type="Proteomes" id="UP000740329">
    <property type="component" value="Unassembled WGS sequence"/>
</dbReference>
<keyword evidence="3 5" id="KW-0808">Transferase</keyword>
<accession>A0A8J7USK9</accession>
<comment type="caution">
    <text evidence="7">The sequence shown here is derived from an EMBL/GenBank/DDBJ whole genome shotgun (WGS) entry which is preliminary data.</text>
</comment>
<dbReference type="InterPro" id="IPR000836">
    <property type="entry name" value="PRTase_dom"/>
</dbReference>
<reference evidence="7" key="1">
    <citation type="submission" date="2021-03" db="EMBL/GenBank/DDBJ databases">
        <title>Genomic Encyclopedia of Type Strains, Phase IV (KMG-V): Genome sequencing to study the core and pangenomes of soil and plant-associated prokaryotes.</title>
        <authorList>
            <person name="Whitman W."/>
        </authorList>
    </citation>
    <scope>NUCLEOTIDE SEQUENCE</scope>
    <source>
        <strain evidence="7">C4</strain>
    </source>
</reference>
<evidence type="ECO:0000256" key="4">
    <source>
        <dbReference type="ARBA" id="ARBA00022726"/>
    </source>
</evidence>
<dbReference type="GO" id="GO:0005737">
    <property type="term" value="C:cytoplasm"/>
    <property type="evidence" value="ECO:0007669"/>
    <property type="project" value="UniProtKB-SubCell"/>
</dbReference>
<evidence type="ECO:0000256" key="3">
    <source>
        <dbReference type="ARBA" id="ARBA00022679"/>
    </source>
</evidence>
<dbReference type="SUPFAM" id="SSF53271">
    <property type="entry name" value="PRTase-like"/>
    <property type="match status" value="1"/>
</dbReference>
<dbReference type="UniPathway" id="UPA00591">
    <property type="reaction ID" value="UER00648"/>
</dbReference>
<comment type="pathway">
    <text evidence="5">Purine metabolism; IMP biosynthesis via salvage pathway; IMP from hypoxanthine: step 1/1.</text>
</comment>
<name>A0A8J7USK9_METVO</name>
<comment type="catalytic activity">
    <reaction evidence="5">
        <text>IMP + diphosphate = hypoxanthine + 5-phospho-alpha-D-ribose 1-diphosphate</text>
        <dbReference type="Rhea" id="RHEA:17973"/>
        <dbReference type="ChEBI" id="CHEBI:17368"/>
        <dbReference type="ChEBI" id="CHEBI:33019"/>
        <dbReference type="ChEBI" id="CHEBI:58017"/>
        <dbReference type="ChEBI" id="CHEBI:58053"/>
        <dbReference type="EC" id="2.4.2.8"/>
    </reaction>
</comment>
<comment type="subcellular location">
    <subcellularLocation>
        <location evidence="5">Cytoplasm</location>
    </subcellularLocation>
</comment>
<evidence type="ECO:0000256" key="1">
    <source>
        <dbReference type="ARBA" id="ARBA00022490"/>
    </source>
</evidence>
<dbReference type="PANTHER" id="PTHR43864:SF1">
    <property type="entry name" value="XANTHINE PHOSPHORIBOSYLTRANSFERASE"/>
    <property type="match status" value="1"/>
</dbReference>
<evidence type="ECO:0000256" key="5">
    <source>
        <dbReference type="HAMAP-Rule" id="MF_01467"/>
    </source>
</evidence>
<keyword evidence="4 5" id="KW-0660">Purine salvage</keyword>
<dbReference type="HAMAP" id="MF_01467">
    <property type="entry name" value="Hypx_phosphoribosyltr"/>
    <property type="match status" value="1"/>
</dbReference>
<dbReference type="Gene3D" id="3.40.50.2020">
    <property type="match status" value="1"/>
</dbReference>
<dbReference type="OrthoDB" id="8323at2157"/>
<dbReference type="EC" id="2.4.2.8" evidence="5"/>
<dbReference type="RefSeq" id="WP_209591251.1">
    <property type="nucleotide sequence ID" value="NZ_JAGGMU010000003.1"/>
</dbReference>
<comment type="similarity">
    <text evidence="5">Belongs to the purine/pyrimidine phosphoribosyltransferase family. Archaeal HPRT subfamily.</text>
</comment>
<sequence>MKRVLDETLESSPIIKRGEYNYFIHPIADGVPLFTSDLLRDVATRTIKKIDTNIDKIVTAEAMGIPIATAISMSTDIPYVVMRKRQYFLEGEVPVHQETGYSKGELYLNGVQKGDRVTIVDDVLSTGGTLIAVIRALERAGAEIVDIVCVIERGDGKAKVKEVTGYDVQTLVKIEVTENGVVILESK</sequence>
<evidence type="ECO:0000313" key="8">
    <source>
        <dbReference type="Proteomes" id="UP000740329"/>
    </source>
</evidence>
<comment type="function">
    <text evidence="5">Catalyzes a salvage reaction resulting in the formation of IMP that is energically less costly than de novo synthesis.</text>
</comment>
<keyword evidence="2 5" id="KW-0328">Glycosyltransferase</keyword>
<dbReference type="CDD" id="cd06223">
    <property type="entry name" value="PRTases_typeI"/>
    <property type="match status" value="1"/>
</dbReference>
<evidence type="ECO:0000313" key="7">
    <source>
        <dbReference type="EMBL" id="MBP2201762.1"/>
    </source>
</evidence>
<evidence type="ECO:0000259" key="6">
    <source>
        <dbReference type="Pfam" id="PF00156"/>
    </source>
</evidence>
<dbReference type="PANTHER" id="PTHR43864">
    <property type="entry name" value="HYPOXANTHINE/GUANINE PHOSPHORIBOSYLTRANSFERASE"/>
    <property type="match status" value="1"/>
</dbReference>
<proteinExistence type="inferred from homology"/>
<feature type="domain" description="Phosphoribosyltransferase" evidence="6">
    <location>
        <begin position="39"/>
        <end position="162"/>
    </location>
</feature>
<dbReference type="GO" id="GO:0032264">
    <property type="term" value="P:IMP salvage"/>
    <property type="evidence" value="ECO:0007669"/>
    <property type="project" value="UniProtKB-UniRule"/>
</dbReference>
<dbReference type="EMBL" id="JAGGMV010000003">
    <property type="protein sequence ID" value="MBP2201762.1"/>
    <property type="molecule type" value="Genomic_DNA"/>
</dbReference>